<organism evidence="1 2">
    <name type="scientific">Lindgomyces ingoldianus</name>
    <dbReference type="NCBI Taxonomy" id="673940"/>
    <lineage>
        <taxon>Eukaryota</taxon>
        <taxon>Fungi</taxon>
        <taxon>Dikarya</taxon>
        <taxon>Ascomycota</taxon>
        <taxon>Pezizomycotina</taxon>
        <taxon>Dothideomycetes</taxon>
        <taxon>Pleosporomycetidae</taxon>
        <taxon>Pleosporales</taxon>
        <taxon>Lindgomycetaceae</taxon>
        <taxon>Lindgomyces</taxon>
    </lineage>
</organism>
<comment type="caution">
    <text evidence="1">The sequence shown here is derived from an EMBL/GenBank/DDBJ whole genome shotgun (WGS) entry which is preliminary data.</text>
</comment>
<evidence type="ECO:0000313" key="2">
    <source>
        <dbReference type="Proteomes" id="UP000799755"/>
    </source>
</evidence>
<sequence>MVKPRQCLSLPDSHLVIWLLPTRSHLPWLFFGSTSEASYRNLYRPPFHENSTSLVLVQMLKGIRIGGNQLTVSLYECFTSIQALGVFLAPRETPDGFLSALGWPFTQNPSFRTDLCTAWHPHNATFWARIKAQERDLFGVVENRGDHRKIPSFSNRDFQTSTYDRYSSAHPNRIRIISHASMEYTANARPTRRLFEPGMQNLRAQPLNFTLSASERHFWDSPSLNEKKFTDFLDALDKTVVSGKIHNILHSHATRPT</sequence>
<protein>
    <submittedName>
        <fullName evidence="1">Uncharacterized protein</fullName>
    </submittedName>
</protein>
<dbReference type="Proteomes" id="UP000799755">
    <property type="component" value="Unassembled WGS sequence"/>
</dbReference>
<name>A0ACB6RC69_9PLEO</name>
<proteinExistence type="predicted"/>
<gene>
    <name evidence="1" type="ORF">BDR25DRAFT_348796</name>
</gene>
<keyword evidence="2" id="KW-1185">Reference proteome</keyword>
<reference evidence="1" key="1">
    <citation type="journal article" date="2020" name="Stud. Mycol.">
        <title>101 Dothideomycetes genomes: a test case for predicting lifestyles and emergence of pathogens.</title>
        <authorList>
            <person name="Haridas S."/>
            <person name="Albert R."/>
            <person name="Binder M."/>
            <person name="Bloem J."/>
            <person name="Labutti K."/>
            <person name="Salamov A."/>
            <person name="Andreopoulos B."/>
            <person name="Baker S."/>
            <person name="Barry K."/>
            <person name="Bills G."/>
            <person name="Bluhm B."/>
            <person name="Cannon C."/>
            <person name="Castanera R."/>
            <person name="Culley D."/>
            <person name="Daum C."/>
            <person name="Ezra D."/>
            <person name="Gonzalez J."/>
            <person name="Henrissat B."/>
            <person name="Kuo A."/>
            <person name="Liang C."/>
            <person name="Lipzen A."/>
            <person name="Lutzoni F."/>
            <person name="Magnuson J."/>
            <person name="Mondo S."/>
            <person name="Nolan M."/>
            <person name="Ohm R."/>
            <person name="Pangilinan J."/>
            <person name="Park H.-J."/>
            <person name="Ramirez L."/>
            <person name="Alfaro M."/>
            <person name="Sun H."/>
            <person name="Tritt A."/>
            <person name="Yoshinaga Y."/>
            <person name="Zwiers L.-H."/>
            <person name="Turgeon B."/>
            <person name="Goodwin S."/>
            <person name="Spatafora J."/>
            <person name="Crous P."/>
            <person name="Grigoriev I."/>
        </authorList>
    </citation>
    <scope>NUCLEOTIDE SEQUENCE</scope>
    <source>
        <strain evidence="1">ATCC 200398</strain>
    </source>
</reference>
<dbReference type="EMBL" id="MU003493">
    <property type="protein sequence ID" value="KAF2476864.1"/>
    <property type="molecule type" value="Genomic_DNA"/>
</dbReference>
<evidence type="ECO:0000313" key="1">
    <source>
        <dbReference type="EMBL" id="KAF2476864.1"/>
    </source>
</evidence>
<accession>A0ACB6RC69</accession>